<evidence type="ECO:0000313" key="1">
    <source>
        <dbReference type="EMBL" id="RPA82966.1"/>
    </source>
</evidence>
<keyword evidence="2" id="KW-1185">Reference proteome</keyword>
<protein>
    <submittedName>
        <fullName evidence="1">Uncharacterized protein</fullName>
    </submittedName>
</protein>
<dbReference type="AlphaFoldDB" id="A0A3N4IBX9"/>
<proteinExistence type="predicted"/>
<dbReference type="EMBL" id="ML119668">
    <property type="protein sequence ID" value="RPA82966.1"/>
    <property type="molecule type" value="Genomic_DNA"/>
</dbReference>
<dbReference type="Proteomes" id="UP000275078">
    <property type="component" value="Unassembled WGS sequence"/>
</dbReference>
<reference evidence="1 2" key="1">
    <citation type="journal article" date="2018" name="Nat. Ecol. Evol.">
        <title>Pezizomycetes genomes reveal the molecular basis of ectomycorrhizal truffle lifestyle.</title>
        <authorList>
            <person name="Murat C."/>
            <person name="Payen T."/>
            <person name="Noel B."/>
            <person name="Kuo A."/>
            <person name="Morin E."/>
            <person name="Chen J."/>
            <person name="Kohler A."/>
            <person name="Krizsan K."/>
            <person name="Balestrini R."/>
            <person name="Da Silva C."/>
            <person name="Montanini B."/>
            <person name="Hainaut M."/>
            <person name="Levati E."/>
            <person name="Barry K.W."/>
            <person name="Belfiori B."/>
            <person name="Cichocki N."/>
            <person name="Clum A."/>
            <person name="Dockter R.B."/>
            <person name="Fauchery L."/>
            <person name="Guy J."/>
            <person name="Iotti M."/>
            <person name="Le Tacon F."/>
            <person name="Lindquist E.A."/>
            <person name="Lipzen A."/>
            <person name="Malagnac F."/>
            <person name="Mello A."/>
            <person name="Molinier V."/>
            <person name="Miyauchi S."/>
            <person name="Poulain J."/>
            <person name="Riccioni C."/>
            <person name="Rubini A."/>
            <person name="Sitrit Y."/>
            <person name="Splivallo R."/>
            <person name="Traeger S."/>
            <person name="Wang M."/>
            <person name="Zifcakova L."/>
            <person name="Wipf D."/>
            <person name="Zambonelli A."/>
            <person name="Paolocci F."/>
            <person name="Nowrousian M."/>
            <person name="Ottonello S."/>
            <person name="Baldrian P."/>
            <person name="Spatafora J.W."/>
            <person name="Henrissat B."/>
            <person name="Nagy L.G."/>
            <person name="Aury J.M."/>
            <person name="Wincker P."/>
            <person name="Grigoriev I.V."/>
            <person name="Bonfante P."/>
            <person name="Martin F.M."/>
        </authorList>
    </citation>
    <scope>NUCLEOTIDE SEQUENCE [LARGE SCALE GENOMIC DNA]</scope>
    <source>
        <strain evidence="1 2">RN42</strain>
    </source>
</reference>
<name>A0A3N4IBX9_ASCIM</name>
<organism evidence="1 2">
    <name type="scientific">Ascobolus immersus RN42</name>
    <dbReference type="NCBI Taxonomy" id="1160509"/>
    <lineage>
        <taxon>Eukaryota</taxon>
        <taxon>Fungi</taxon>
        <taxon>Dikarya</taxon>
        <taxon>Ascomycota</taxon>
        <taxon>Pezizomycotina</taxon>
        <taxon>Pezizomycetes</taxon>
        <taxon>Pezizales</taxon>
        <taxon>Ascobolaceae</taxon>
        <taxon>Ascobolus</taxon>
    </lineage>
</organism>
<evidence type="ECO:0000313" key="2">
    <source>
        <dbReference type="Proteomes" id="UP000275078"/>
    </source>
</evidence>
<sequence>MSLVPFRKTEKHLEEETIYGDTSNHTKTNRCSQPLKNITKTLEELKKRFRSGPTGWILQECSYYSHCGNKLSKFDTEDSRTRASVIGCFDPETPLKPDDCDTESHEALFLCMECAMAVDKHTGSTVTLGLGAVDSFHFSKKVFDDWIRSNSSA</sequence>
<gene>
    <name evidence="1" type="ORF">BJ508DRAFT_325124</name>
</gene>
<accession>A0A3N4IBX9</accession>